<feature type="transmembrane region" description="Helical" evidence="1">
    <location>
        <begin position="6"/>
        <end position="27"/>
    </location>
</feature>
<protein>
    <submittedName>
        <fullName evidence="2">Uncharacterized protein</fullName>
    </submittedName>
</protein>
<dbReference type="InParanoid" id="A2E4V3"/>
<dbReference type="AlphaFoldDB" id="A2E4V3"/>
<keyword evidence="1" id="KW-1133">Transmembrane helix</keyword>
<proteinExistence type="predicted"/>
<accession>A2E4V3</accession>
<sequence>MQEKCSFSFPACLSILYTAVGVIALALSMRLFPHKETVIDKIPFYNWNDTKWKSGNTFDELGSMQNYEVKFHGKFEDYVVYSYKVPLQETTPRYTIIKDAYLGPDGRIYKDWCGFPQEHRFITFDSVNYSTKPTRNIRYFDSAIAFPIYDILSEPCIYTLLFPILNSVPTSEIQGRRFFINRYISDIELILPKFGMNFTHQVFSQFGWVHAKDLLVLEPPQDDFLIDNTFRAFSEKIKSHKPGELFNQNKIALNVEGDDPLNKMHDIYSTLKSSSDKFENVSVPIHMLERMDIFRDFGVFVSFNSDNLHLLQFMKPNSLAIIIQSPDNFLKYIPLARAAGVRVHCISYDEVDIASTIIQILKDENVI</sequence>
<evidence type="ECO:0000313" key="2">
    <source>
        <dbReference type="EMBL" id="EAY12292.1"/>
    </source>
</evidence>
<dbReference type="EMBL" id="DS113304">
    <property type="protein sequence ID" value="EAY12292.1"/>
    <property type="molecule type" value="Genomic_DNA"/>
</dbReference>
<evidence type="ECO:0000313" key="3">
    <source>
        <dbReference type="Proteomes" id="UP000001542"/>
    </source>
</evidence>
<reference evidence="2" key="2">
    <citation type="journal article" date="2007" name="Science">
        <title>Draft genome sequence of the sexually transmitted pathogen Trichomonas vaginalis.</title>
        <authorList>
            <person name="Carlton J.M."/>
            <person name="Hirt R.P."/>
            <person name="Silva J.C."/>
            <person name="Delcher A.L."/>
            <person name="Schatz M."/>
            <person name="Zhao Q."/>
            <person name="Wortman J.R."/>
            <person name="Bidwell S.L."/>
            <person name="Alsmark U.C.M."/>
            <person name="Besteiro S."/>
            <person name="Sicheritz-Ponten T."/>
            <person name="Noel C.J."/>
            <person name="Dacks J.B."/>
            <person name="Foster P.G."/>
            <person name="Simillion C."/>
            <person name="Van de Peer Y."/>
            <person name="Miranda-Saavedra D."/>
            <person name="Barton G.J."/>
            <person name="Westrop G.D."/>
            <person name="Mueller S."/>
            <person name="Dessi D."/>
            <person name="Fiori P.L."/>
            <person name="Ren Q."/>
            <person name="Paulsen I."/>
            <person name="Zhang H."/>
            <person name="Bastida-Corcuera F.D."/>
            <person name="Simoes-Barbosa A."/>
            <person name="Brown M.T."/>
            <person name="Hayes R.D."/>
            <person name="Mukherjee M."/>
            <person name="Okumura C.Y."/>
            <person name="Schneider R."/>
            <person name="Smith A.J."/>
            <person name="Vanacova S."/>
            <person name="Villalvazo M."/>
            <person name="Haas B.J."/>
            <person name="Pertea M."/>
            <person name="Feldblyum T.V."/>
            <person name="Utterback T.R."/>
            <person name="Shu C.L."/>
            <person name="Osoegawa K."/>
            <person name="de Jong P.J."/>
            <person name="Hrdy I."/>
            <person name="Horvathova L."/>
            <person name="Zubacova Z."/>
            <person name="Dolezal P."/>
            <person name="Malik S.B."/>
            <person name="Logsdon J.M. Jr."/>
            <person name="Henze K."/>
            <person name="Gupta A."/>
            <person name="Wang C.C."/>
            <person name="Dunne R.L."/>
            <person name="Upcroft J.A."/>
            <person name="Upcroft P."/>
            <person name="White O."/>
            <person name="Salzberg S.L."/>
            <person name="Tang P."/>
            <person name="Chiu C.-H."/>
            <person name="Lee Y.-S."/>
            <person name="Embley T.M."/>
            <person name="Coombs G.H."/>
            <person name="Mottram J.C."/>
            <person name="Tachezy J."/>
            <person name="Fraser-Liggett C.M."/>
            <person name="Johnson P.J."/>
        </authorList>
    </citation>
    <scope>NUCLEOTIDE SEQUENCE [LARGE SCALE GENOMIC DNA]</scope>
    <source>
        <strain evidence="2">G3</strain>
    </source>
</reference>
<dbReference type="Proteomes" id="UP000001542">
    <property type="component" value="Unassembled WGS sequence"/>
</dbReference>
<keyword evidence="1" id="KW-0472">Membrane</keyword>
<dbReference type="OrthoDB" id="10673018at2759"/>
<dbReference type="RefSeq" id="XP_001324515.1">
    <property type="nucleotide sequence ID" value="XM_001324480.1"/>
</dbReference>
<gene>
    <name evidence="2" type="ORF">TVAG_160980</name>
</gene>
<dbReference type="VEuPathDB" id="TrichDB:TVAGG3_0227960"/>
<name>A2E4V3_TRIV3</name>
<organism evidence="2 3">
    <name type="scientific">Trichomonas vaginalis (strain ATCC PRA-98 / G3)</name>
    <dbReference type="NCBI Taxonomy" id="412133"/>
    <lineage>
        <taxon>Eukaryota</taxon>
        <taxon>Metamonada</taxon>
        <taxon>Parabasalia</taxon>
        <taxon>Trichomonadida</taxon>
        <taxon>Trichomonadidae</taxon>
        <taxon>Trichomonas</taxon>
    </lineage>
</organism>
<reference evidence="2" key="1">
    <citation type="submission" date="2006-10" db="EMBL/GenBank/DDBJ databases">
        <authorList>
            <person name="Amadeo P."/>
            <person name="Zhao Q."/>
            <person name="Wortman J."/>
            <person name="Fraser-Liggett C."/>
            <person name="Carlton J."/>
        </authorList>
    </citation>
    <scope>NUCLEOTIDE SEQUENCE</scope>
    <source>
        <strain evidence="2">G3</strain>
    </source>
</reference>
<keyword evidence="3" id="KW-1185">Reference proteome</keyword>
<dbReference type="KEGG" id="tva:4770234"/>
<keyword evidence="1" id="KW-0812">Transmembrane</keyword>
<dbReference type="VEuPathDB" id="TrichDB:TVAG_160980"/>
<evidence type="ECO:0000256" key="1">
    <source>
        <dbReference type="SAM" id="Phobius"/>
    </source>
</evidence>